<keyword evidence="3" id="KW-0813">Transport</keyword>
<dbReference type="Gene3D" id="1.20.1510.10">
    <property type="entry name" value="Cation efflux protein transmembrane domain"/>
    <property type="match status" value="1"/>
</dbReference>
<comment type="similarity">
    <text evidence="2">Belongs to the cation diffusion facilitator (CDF) transporter (TC 2.A.4) family. SLC30A subfamily.</text>
</comment>
<proteinExistence type="inferred from homology"/>
<gene>
    <name evidence="13" type="ORF">D7322_13825</name>
</gene>
<dbReference type="Pfam" id="PF16916">
    <property type="entry name" value="ZT_dimer"/>
    <property type="match status" value="1"/>
</dbReference>
<evidence type="ECO:0000256" key="4">
    <source>
        <dbReference type="ARBA" id="ARBA00022692"/>
    </source>
</evidence>
<dbReference type="OrthoDB" id="9809646at2"/>
<evidence type="ECO:0000256" key="3">
    <source>
        <dbReference type="ARBA" id="ARBA00022448"/>
    </source>
</evidence>
<keyword evidence="8 10" id="KW-0472">Membrane</keyword>
<keyword evidence="4 10" id="KW-0812">Transmembrane</keyword>
<feature type="domain" description="Cation efflux protein cytoplasmic" evidence="12">
    <location>
        <begin position="245"/>
        <end position="320"/>
    </location>
</feature>
<keyword evidence="14" id="KW-1185">Reference proteome</keyword>
<comment type="subcellular location">
    <subcellularLocation>
        <location evidence="1">Membrane</location>
        <topology evidence="1">Multi-pass membrane protein</topology>
    </subcellularLocation>
</comment>
<dbReference type="InterPro" id="IPR027469">
    <property type="entry name" value="Cation_efflux_TMD_sf"/>
</dbReference>
<organism evidence="13 14">
    <name type="scientific">Sphingobacterium puteale</name>
    <dbReference type="NCBI Taxonomy" id="2420510"/>
    <lineage>
        <taxon>Bacteria</taxon>
        <taxon>Pseudomonadati</taxon>
        <taxon>Bacteroidota</taxon>
        <taxon>Sphingobacteriia</taxon>
        <taxon>Sphingobacteriales</taxon>
        <taxon>Sphingobacteriaceae</taxon>
        <taxon>Sphingobacterium</taxon>
    </lineage>
</organism>
<dbReference type="InterPro" id="IPR002524">
    <property type="entry name" value="Cation_efflux"/>
</dbReference>
<feature type="transmembrane region" description="Helical" evidence="10">
    <location>
        <begin position="192"/>
        <end position="210"/>
    </location>
</feature>
<reference evidence="13 14" key="1">
    <citation type="submission" date="2018-10" db="EMBL/GenBank/DDBJ databases">
        <title>Sphingobacterium sp. M05W1-28.</title>
        <authorList>
            <person name="Cai H."/>
        </authorList>
    </citation>
    <scope>NUCLEOTIDE SEQUENCE [LARGE SCALE GENOMIC DNA]</scope>
    <source>
        <strain evidence="13 14">M05W1-28</strain>
    </source>
</reference>
<sequence length="339" mass="37689">MTHQHNHNNKHEEHEHDHSHERHEHNNEHDDQHHSKDNALSFAFWLNLAFSIVEVIGGVLTNSTAIIADAFHDLMDAVAIGLAILLEKVSNKKRSAKFSYGYKRFSLLSALGLSIFLLAGSVTMIIAGYHSFFSEKEVHSVGMLVLGVIGLAVNGVAFLKIKNGAGLSHHGHSHAGHNHNSQSIMLHLLEDVLGWAAVLIGAVIIYFTGWNWIDGVLTIGIALYVGFNAVKNLIATVKVMLQSVPENVDVTQLTEELNQIEGVTNIHDVHIWSLDGSYNVGSVHAVTRDLAVKSVQDIMNNIMQLMQKYNIQHPTVQIEMHTNNCEFKTCFLSLCYLKF</sequence>
<dbReference type="Pfam" id="PF01545">
    <property type="entry name" value="Cation_efflux"/>
    <property type="match status" value="1"/>
</dbReference>
<dbReference type="GO" id="GO:0005886">
    <property type="term" value="C:plasma membrane"/>
    <property type="evidence" value="ECO:0007669"/>
    <property type="project" value="TreeGrafter"/>
</dbReference>
<dbReference type="RefSeq" id="WP_121124802.1">
    <property type="nucleotide sequence ID" value="NZ_RBWS01000009.1"/>
</dbReference>
<comment type="caution">
    <text evidence="13">The sequence shown here is derived from an EMBL/GenBank/DDBJ whole genome shotgun (WGS) entry which is preliminary data.</text>
</comment>
<dbReference type="SUPFAM" id="SSF161111">
    <property type="entry name" value="Cation efflux protein transmembrane domain-like"/>
    <property type="match status" value="1"/>
</dbReference>
<keyword evidence="5" id="KW-0864">Zinc transport</keyword>
<dbReference type="SUPFAM" id="SSF160240">
    <property type="entry name" value="Cation efflux protein cytoplasmic domain-like"/>
    <property type="match status" value="1"/>
</dbReference>
<dbReference type="NCBIfam" id="TIGR01297">
    <property type="entry name" value="CDF"/>
    <property type="match status" value="1"/>
</dbReference>
<feature type="region of interest" description="Disordered" evidence="9">
    <location>
        <begin position="1"/>
        <end position="34"/>
    </location>
</feature>
<dbReference type="InterPro" id="IPR050681">
    <property type="entry name" value="CDF/SLC30A"/>
</dbReference>
<dbReference type="EMBL" id="RBWS01000009">
    <property type="protein sequence ID" value="RKO71224.1"/>
    <property type="molecule type" value="Genomic_DNA"/>
</dbReference>
<evidence type="ECO:0000256" key="5">
    <source>
        <dbReference type="ARBA" id="ARBA00022906"/>
    </source>
</evidence>
<dbReference type="InterPro" id="IPR036837">
    <property type="entry name" value="Cation_efflux_CTD_sf"/>
</dbReference>
<evidence type="ECO:0000256" key="9">
    <source>
        <dbReference type="SAM" id="MobiDB-lite"/>
    </source>
</evidence>
<evidence type="ECO:0000256" key="1">
    <source>
        <dbReference type="ARBA" id="ARBA00004141"/>
    </source>
</evidence>
<feature type="transmembrane region" description="Helical" evidence="10">
    <location>
        <begin position="216"/>
        <end position="234"/>
    </location>
</feature>
<evidence type="ECO:0000256" key="8">
    <source>
        <dbReference type="ARBA" id="ARBA00023136"/>
    </source>
</evidence>
<evidence type="ECO:0000313" key="13">
    <source>
        <dbReference type="EMBL" id="RKO71224.1"/>
    </source>
</evidence>
<feature type="transmembrane region" description="Helical" evidence="10">
    <location>
        <begin position="42"/>
        <end position="60"/>
    </location>
</feature>
<evidence type="ECO:0000259" key="11">
    <source>
        <dbReference type="Pfam" id="PF01545"/>
    </source>
</evidence>
<evidence type="ECO:0000313" key="14">
    <source>
        <dbReference type="Proteomes" id="UP000282423"/>
    </source>
</evidence>
<dbReference type="InterPro" id="IPR027470">
    <property type="entry name" value="Cation_efflux_CTD"/>
</dbReference>
<protein>
    <submittedName>
        <fullName evidence="13">Cation transporter</fullName>
    </submittedName>
</protein>
<dbReference type="InterPro" id="IPR058533">
    <property type="entry name" value="Cation_efflux_TM"/>
</dbReference>
<name>A0A420VXZ8_9SPHI</name>
<feature type="compositionally biased region" description="Basic and acidic residues" evidence="9">
    <location>
        <begin position="9"/>
        <end position="34"/>
    </location>
</feature>
<keyword evidence="6 10" id="KW-1133">Transmembrane helix</keyword>
<accession>A0A420VXZ8</accession>
<feature type="domain" description="Cation efflux protein transmembrane" evidence="11">
    <location>
        <begin position="42"/>
        <end position="241"/>
    </location>
</feature>
<feature type="transmembrane region" description="Helical" evidence="10">
    <location>
        <begin position="107"/>
        <end position="129"/>
    </location>
</feature>
<feature type="transmembrane region" description="Helical" evidence="10">
    <location>
        <begin position="141"/>
        <end position="159"/>
    </location>
</feature>
<dbReference type="PANTHER" id="PTHR11562:SF17">
    <property type="entry name" value="RE54080P-RELATED"/>
    <property type="match status" value="1"/>
</dbReference>
<dbReference type="PANTHER" id="PTHR11562">
    <property type="entry name" value="CATION EFFLUX PROTEIN/ ZINC TRANSPORTER"/>
    <property type="match status" value="1"/>
</dbReference>
<dbReference type="GO" id="GO:0005385">
    <property type="term" value="F:zinc ion transmembrane transporter activity"/>
    <property type="evidence" value="ECO:0007669"/>
    <property type="project" value="TreeGrafter"/>
</dbReference>
<keyword evidence="7" id="KW-0406">Ion transport</keyword>
<feature type="transmembrane region" description="Helical" evidence="10">
    <location>
        <begin position="66"/>
        <end position="86"/>
    </location>
</feature>
<evidence type="ECO:0000256" key="2">
    <source>
        <dbReference type="ARBA" id="ARBA00008873"/>
    </source>
</evidence>
<evidence type="ECO:0000256" key="7">
    <source>
        <dbReference type="ARBA" id="ARBA00023065"/>
    </source>
</evidence>
<dbReference type="AlphaFoldDB" id="A0A420VXZ8"/>
<evidence type="ECO:0000256" key="6">
    <source>
        <dbReference type="ARBA" id="ARBA00022989"/>
    </source>
</evidence>
<evidence type="ECO:0000259" key="12">
    <source>
        <dbReference type="Pfam" id="PF16916"/>
    </source>
</evidence>
<evidence type="ECO:0000256" key="10">
    <source>
        <dbReference type="SAM" id="Phobius"/>
    </source>
</evidence>
<keyword evidence="5" id="KW-0862">Zinc</keyword>
<dbReference type="Proteomes" id="UP000282423">
    <property type="component" value="Unassembled WGS sequence"/>
</dbReference>